<evidence type="ECO:0000256" key="1">
    <source>
        <dbReference type="ARBA" id="ARBA00023125"/>
    </source>
</evidence>
<feature type="domain" description="HTH cro/C1-type" evidence="3">
    <location>
        <begin position="8"/>
        <end position="62"/>
    </location>
</feature>
<dbReference type="PANTHER" id="PTHR46558">
    <property type="entry name" value="TRACRIPTIONAL REGULATORY PROTEIN-RELATED-RELATED"/>
    <property type="match status" value="1"/>
</dbReference>
<reference evidence="4" key="1">
    <citation type="submission" date="2021-12" db="EMBL/GenBank/DDBJ databases">
        <title>Alicyclobacillaceae gen. nov., sp. nov., isolated from chalcocite enrichment system.</title>
        <authorList>
            <person name="Jiang Z."/>
        </authorList>
    </citation>
    <scope>NUCLEOTIDE SEQUENCE</scope>
    <source>
        <strain evidence="4">MYW30-H2</strain>
    </source>
</reference>
<accession>A0ABY4CNK2</accession>
<proteinExistence type="predicted"/>
<dbReference type="PROSITE" id="PS50943">
    <property type="entry name" value="HTH_CROC1"/>
    <property type="match status" value="1"/>
</dbReference>
<dbReference type="EMBL" id="CP089291">
    <property type="protein sequence ID" value="UOF90768.1"/>
    <property type="molecule type" value="Genomic_DNA"/>
</dbReference>
<dbReference type="Gene3D" id="1.10.260.40">
    <property type="entry name" value="lambda repressor-like DNA-binding domains"/>
    <property type="match status" value="1"/>
</dbReference>
<gene>
    <name evidence="4" type="ORF">LSG31_00350</name>
</gene>
<name>A0ABY4CNK2_9BACL</name>
<dbReference type="Pfam" id="PF01381">
    <property type="entry name" value="HTH_3"/>
    <property type="match status" value="1"/>
</dbReference>
<dbReference type="RefSeq" id="WP_347437468.1">
    <property type="nucleotide sequence ID" value="NZ_CP089291.1"/>
</dbReference>
<dbReference type="SUPFAM" id="SSF47413">
    <property type="entry name" value="lambda repressor-like DNA-binding domains"/>
    <property type="match status" value="1"/>
</dbReference>
<dbReference type="Proteomes" id="UP000830167">
    <property type="component" value="Chromosome"/>
</dbReference>
<protein>
    <submittedName>
        <fullName evidence="4">Helix-turn-helix transcriptional regulator</fullName>
    </submittedName>
</protein>
<keyword evidence="5" id="KW-1185">Reference proteome</keyword>
<sequence length="146" mass="17030">MLIFSQRLKWLREKRGLTQAEMAEKLNMSQPGYSKIESGRSEPNLETLVKLPKILGEDLNFIVGLDDYTFEAKQASDELHNVNQKLHSILGNIDFVINNYDEDHKELFDARKDILEQQLLELKIDQSKLQKKLDNYLSNIPQKKDQ</sequence>
<dbReference type="PANTHER" id="PTHR46558:SF14">
    <property type="entry name" value="HTH-TYPE TRANSCRIPTIONAL REGULATOR ANSR"/>
    <property type="match status" value="1"/>
</dbReference>
<evidence type="ECO:0000313" key="4">
    <source>
        <dbReference type="EMBL" id="UOF90768.1"/>
    </source>
</evidence>
<keyword evidence="2" id="KW-0175">Coiled coil</keyword>
<dbReference type="SMART" id="SM00530">
    <property type="entry name" value="HTH_XRE"/>
    <property type="match status" value="1"/>
</dbReference>
<evidence type="ECO:0000256" key="2">
    <source>
        <dbReference type="SAM" id="Coils"/>
    </source>
</evidence>
<dbReference type="InterPro" id="IPR001387">
    <property type="entry name" value="Cro/C1-type_HTH"/>
</dbReference>
<feature type="coiled-coil region" evidence="2">
    <location>
        <begin position="112"/>
        <end position="139"/>
    </location>
</feature>
<dbReference type="InterPro" id="IPR010982">
    <property type="entry name" value="Lambda_DNA-bd_dom_sf"/>
</dbReference>
<dbReference type="CDD" id="cd00093">
    <property type="entry name" value="HTH_XRE"/>
    <property type="match status" value="1"/>
</dbReference>
<organism evidence="4 5">
    <name type="scientific">Fodinisporobacter ferrooxydans</name>
    <dbReference type="NCBI Taxonomy" id="2901836"/>
    <lineage>
        <taxon>Bacteria</taxon>
        <taxon>Bacillati</taxon>
        <taxon>Bacillota</taxon>
        <taxon>Bacilli</taxon>
        <taxon>Bacillales</taxon>
        <taxon>Alicyclobacillaceae</taxon>
        <taxon>Fodinisporobacter</taxon>
    </lineage>
</organism>
<evidence type="ECO:0000313" key="5">
    <source>
        <dbReference type="Proteomes" id="UP000830167"/>
    </source>
</evidence>
<keyword evidence="1" id="KW-0238">DNA-binding</keyword>
<evidence type="ECO:0000259" key="3">
    <source>
        <dbReference type="PROSITE" id="PS50943"/>
    </source>
</evidence>